<comment type="caution">
    <text evidence="1">The sequence shown here is derived from an EMBL/GenBank/DDBJ whole genome shotgun (WGS) entry which is preliminary data.</text>
</comment>
<dbReference type="Pfam" id="PF05721">
    <property type="entry name" value="PhyH"/>
    <property type="match status" value="1"/>
</dbReference>
<name>A0A9W6GXY2_9HYPH</name>
<gene>
    <name evidence="1" type="ORF">LMG27198_39070</name>
</gene>
<dbReference type="GO" id="GO:0016706">
    <property type="term" value="F:2-oxoglutarate-dependent dioxygenase activity"/>
    <property type="evidence" value="ECO:0007669"/>
    <property type="project" value="UniProtKB-ARBA"/>
</dbReference>
<evidence type="ECO:0000313" key="1">
    <source>
        <dbReference type="EMBL" id="GLI94915.1"/>
    </source>
</evidence>
<keyword evidence="2" id="KW-1185">Reference proteome</keyword>
<reference evidence="1" key="1">
    <citation type="journal article" date="2023" name="Int. J. Syst. Evol. Microbiol.">
        <title>Methylocystis iwaonis sp. nov., a type II methane-oxidizing bacterium from surface soil of a rice paddy field in Japan, and emended description of the genus Methylocystis (ex Whittenbury et al. 1970) Bowman et al. 1993.</title>
        <authorList>
            <person name="Kaise H."/>
            <person name="Sawadogo J.B."/>
            <person name="Alam M.S."/>
            <person name="Ueno C."/>
            <person name="Dianou D."/>
            <person name="Shinjo R."/>
            <person name="Asakawa S."/>
        </authorList>
    </citation>
    <scope>NUCLEOTIDE SEQUENCE</scope>
    <source>
        <strain evidence="1">LMG27198</strain>
    </source>
</reference>
<dbReference type="Proteomes" id="UP001144323">
    <property type="component" value="Unassembled WGS sequence"/>
</dbReference>
<protein>
    <recommendedName>
        <fullName evidence="3">Phytanoyl-CoA dioxygenase</fullName>
    </recommendedName>
</protein>
<dbReference type="EMBL" id="BSEC01000001">
    <property type="protein sequence ID" value="GLI94915.1"/>
    <property type="molecule type" value="Genomic_DNA"/>
</dbReference>
<dbReference type="InterPro" id="IPR008775">
    <property type="entry name" value="Phytyl_CoA_dOase-like"/>
</dbReference>
<dbReference type="AlphaFoldDB" id="A0A9W6GXY2"/>
<sequence length="379" mass="42790">MTRRDASDGEAQSCDTTSQQIHGARLAQEQIAGPWLNLGAVSVCLIEVSKVSDNNHPSYIPDSIYDVLTRDGIVALPTMLDADALVGLQDSFERVLERPSFNTWRGYEQNEKWRLLVEDALTVDPAVVSLALHPLLKNVLRRYIGPDFVLTEARGWRTIRTHADFHGWHNDAWYEETRVESHARPREVKLAVYLTDVESGYFSYISGSHRPACEPRHWSPGEVAPMLGRRRDMLGPAGSAFLFDTAGIHRQTAPVLKPRNVLFLNFHDPATRIQELDRRHGRYRPLLLNAAFLPTMDDEDRRILGFGAHAGRPAADCVVGRADARRYPILHNAIRLALSGRLEIQELQRQGRRIVGGLRRRLTRARRAAPAPITEQTAR</sequence>
<dbReference type="SUPFAM" id="SSF51197">
    <property type="entry name" value="Clavaminate synthase-like"/>
    <property type="match status" value="1"/>
</dbReference>
<dbReference type="Gene3D" id="2.60.120.620">
    <property type="entry name" value="q2cbj1_9rhob like domain"/>
    <property type="match status" value="1"/>
</dbReference>
<accession>A0A9W6GXY2</accession>
<evidence type="ECO:0008006" key="3">
    <source>
        <dbReference type="Google" id="ProtNLM"/>
    </source>
</evidence>
<organism evidence="1 2">
    <name type="scientific">Methylocystis echinoides</name>
    <dbReference type="NCBI Taxonomy" id="29468"/>
    <lineage>
        <taxon>Bacteria</taxon>
        <taxon>Pseudomonadati</taxon>
        <taxon>Pseudomonadota</taxon>
        <taxon>Alphaproteobacteria</taxon>
        <taxon>Hyphomicrobiales</taxon>
        <taxon>Methylocystaceae</taxon>
        <taxon>Methylocystis</taxon>
    </lineage>
</organism>
<proteinExistence type="predicted"/>
<evidence type="ECO:0000313" key="2">
    <source>
        <dbReference type="Proteomes" id="UP001144323"/>
    </source>
</evidence>
<dbReference type="RefSeq" id="WP_281805201.1">
    <property type="nucleotide sequence ID" value="NZ_BSEC01000001.1"/>
</dbReference>